<proteinExistence type="predicted"/>
<keyword evidence="2" id="KW-1185">Reference proteome</keyword>
<accession>A0A5B7E1K0</accession>
<evidence type="ECO:0000313" key="1">
    <source>
        <dbReference type="EMBL" id="MPC27227.1"/>
    </source>
</evidence>
<organism evidence="1 2">
    <name type="scientific">Portunus trituberculatus</name>
    <name type="common">Swimming crab</name>
    <name type="synonym">Neptunus trituberculatus</name>
    <dbReference type="NCBI Taxonomy" id="210409"/>
    <lineage>
        <taxon>Eukaryota</taxon>
        <taxon>Metazoa</taxon>
        <taxon>Ecdysozoa</taxon>
        <taxon>Arthropoda</taxon>
        <taxon>Crustacea</taxon>
        <taxon>Multicrustacea</taxon>
        <taxon>Malacostraca</taxon>
        <taxon>Eumalacostraca</taxon>
        <taxon>Eucarida</taxon>
        <taxon>Decapoda</taxon>
        <taxon>Pleocyemata</taxon>
        <taxon>Brachyura</taxon>
        <taxon>Eubrachyura</taxon>
        <taxon>Portunoidea</taxon>
        <taxon>Portunidae</taxon>
        <taxon>Portuninae</taxon>
        <taxon>Portunus</taxon>
    </lineage>
</organism>
<gene>
    <name evidence="1" type="ORF">E2C01_020394</name>
</gene>
<evidence type="ECO:0000313" key="2">
    <source>
        <dbReference type="Proteomes" id="UP000324222"/>
    </source>
</evidence>
<dbReference type="Proteomes" id="UP000324222">
    <property type="component" value="Unassembled WGS sequence"/>
</dbReference>
<comment type="caution">
    <text evidence="1">The sequence shown here is derived from an EMBL/GenBank/DDBJ whole genome shotgun (WGS) entry which is preliminary data.</text>
</comment>
<dbReference type="EMBL" id="VSRR010001711">
    <property type="protein sequence ID" value="MPC27227.1"/>
    <property type="molecule type" value="Genomic_DNA"/>
</dbReference>
<protein>
    <submittedName>
        <fullName evidence="1">Uncharacterized protein</fullName>
    </submittedName>
</protein>
<name>A0A5B7E1K0_PORTR</name>
<sequence length="159" mass="16624">MVVAVGVGSGEASLVLGHVSLASPVARDPAKREDFVCIFLLSGRVREEGGGGGAGGCLAAGEVLIRSFGVRSFVPRFWEITASLTLNRALGRAVALPDPESLRVQRESDRRRRSTASVQHVSGCCCAERGGGCGGLCITRDLGMATDKVVLVMVMNSIH</sequence>
<reference evidence="1 2" key="1">
    <citation type="submission" date="2019-05" db="EMBL/GenBank/DDBJ databases">
        <title>Another draft genome of Portunus trituberculatus and its Hox gene families provides insights of decapod evolution.</title>
        <authorList>
            <person name="Jeong J.-H."/>
            <person name="Song I."/>
            <person name="Kim S."/>
            <person name="Choi T."/>
            <person name="Kim D."/>
            <person name="Ryu S."/>
            <person name="Kim W."/>
        </authorList>
    </citation>
    <scope>NUCLEOTIDE SEQUENCE [LARGE SCALE GENOMIC DNA]</scope>
    <source>
        <tissue evidence="1">Muscle</tissue>
    </source>
</reference>
<dbReference type="AlphaFoldDB" id="A0A5B7E1K0"/>